<dbReference type="VEuPathDB" id="ToxoDB:EMH_0082110"/>
<dbReference type="RefSeq" id="XP_037878665.1">
    <property type="nucleotide sequence ID" value="XM_038022811.1"/>
</dbReference>
<dbReference type="PANTHER" id="PTHR46148">
    <property type="entry name" value="CHROMO DOMAIN-CONTAINING PROTEIN"/>
    <property type="match status" value="1"/>
</dbReference>
<proteinExistence type="predicted"/>
<dbReference type="EMBL" id="HG735872">
    <property type="protein sequence ID" value="CDJ36377.1"/>
    <property type="molecule type" value="Genomic_DNA"/>
</dbReference>
<keyword evidence="3" id="KW-1185">Reference proteome</keyword>
<reference evidence="2" key="2">
    <citation type="submission" date="2013-10" db="EMBL/GenBank/DDBJ databases">
        <authorList>
            <person name="Aslett M."/>
        </authorList>
    </citation>
    <scope>NUCLEOTIDE SEQUENCE [LARGE SCALE GENOMIC DNA]</scope>
    <source>
        <strain evidence="2">Houghton</strain>
    </source>
</reference>
<accession>U6KJF7</accession>
<dbReference type="PANTHER" id="PTHR46148:SF60">
    <property type="entry name" value="CHROMO DOMAIN-CONTAINING PROTEIN"/>
    <property type="match status" value="1"/>
</dbReference>
<evidence type="ECO:0000259" key="1">
    <source>
        <dbReference type="PROSITE" id="PS50013"/>
    </source>
</evidence>
<reference evidence="2" key="1">
    <citation type="submission" date="2013-10" db="EMBL/GenBank/DDBJ databases">
        <title>Genomic analysis of the causative agents of coccidiosis in chickens.</title>
        <authorList>
            <person name="Reid A.J."/>
            <person name="Blake D."/>
            <person name="Billington K."/>
            <person name="Browne H."/>
            <person name="Dunn M."/>
            <person name="Hung S."/>
            <person name="Kawahara F."/>
            <person name="Miranda-Saavedra D."/>
            <person name="Mourier T."/>
            <person name="Nagra H."/>
            <person name="Otto T.D."/>
            <person name="Rawlings N."/>
            <person name="Sanchez A."/>
            <person name="Sanders M."/>
            <person name="Subramaniam C."/>
            <person name="Tay Y."/>
            <person name="Dear P."/>
            <person name="Doerig C."/>
            <person name="Gruber A."/>
            <person name="Parkinson J."/>
            <person name="Shirley M."/>
            <person name="Wan K.L."/>
            <person name="Berriman M."/>
            <person name="Tomley F."/>
            <person name="Pain A."/>
        </authorList>
    </citation>
    <scope>NUCLEOTIDE SEQUENCE [LARGE SCALE GENOMIC DNA]</scope>
    <source>
        <strain evidence="2">Houghton</strain>
    </source>
</reference>
<gene>
    <name evidence="2" type="ORF">EMH_0082110</name>
</gene>
<dbReference type="GeneID" id="60404360"/>
<dbReference type="InterPro" id="IPR000953">
    <property type="entry name" value="Chromo/chromo_shadow_dom"/>
</dbReference>
<dbReference type="Proteomes" id="UP000030744">
    <property type="component" value="Unassembled WGS sequence"/>
</dbReference>
<organism evidence="2 3">
    <name type="scientific">Eimeria mitis</name>
    <dbReference type="NCBI Taxonomy" id="44415"/>
    <lineage>
        <taxon>Eukaryota</taxon>
        <taxon>Sar</taxon>
        <taxon>Alveolata</taxon>
        <taxon>Apicomplexa</taxon>
        <taxon>Conoidasida</taxon>
        <taxon>Coccidia</taxon>
        <taxon>Eucoccidiorida</taxon>
        <taxon>Eimeriorina</taxon>
        <taxon>Eimeriidae</taxon>
        <taxon>Eimeria</taxon>
    </lineage>
</organism>
<feature type="domain" description="Chromo" evidence="1">
    <location>
        <begin position="154"/>
        <end position="184"/>
    </location>
</feature>
<protein>
    <recommendedName>
        <fullName evidence="1">Chromo domain-containing protein</fullName>
    </recommendedName>
</protein>
<name>U6KJF7_9EIME</name>
<dbReference type="InterPro" id="IPR056924">
    <property type="entry name" value="SH3_Tf2-1"/>
</dbReference>
<dbReference type="OrthoDB" id="346468at2759"/>
<evidence type="ECO:0000313" key="2">
    <source>
        <dbReference type="EMBL" id="CDJ36377.1"/>
    </source>
</evidence>
<evidence type="ECO:0000313" key="3">
    <source>
        <dbReference type="Proteomes" id="UP000030744"/>
    </source>
</evidence>
<dbReference type="InterPro" id="IPR016197">
    <property type="entry name" value="Chromo-like_dom_sf"/>
</dbReference>
<dbReference type="Pfam" id="PF24626">
    <property type="entry name" value="SH3_Tf2-1"/>
    <property type="match status" value="1"/>
</dbReference>
<sequence>MIGQNPVTAADLDVVGNLAPTLTPPMTKLFQQLCDRAQSHILKAKWQQKLYADAHRRDVIFNPGDRIWISSRHLPGRNQCSKFEPRFRGPFKVLERIGQVAYRIELPPTYTCHNVFHVSQLIPDRPRDPQMQSKEAAVKWLPVTGPDGNPSDIYEVDYILDQRGSGAYLQYLVKWRGAPEECAT</sequence>
<dbReference type="AlphaFoldDB" id="U6KJF7"/>
<dbReference type="SUPFAM" id="SSF54160">
    <property type="entry name" value="Chromo domain-like"/>
    <property type="match status" value="1"/>
</dbReference>
<dbReference type="PROSITE" id="PS50013">
    <property type="entry name" value="CHROMO_2"/>
    <property type="match status" value="1"/>
</dbReference>
<dbReference type="Gene3D" id="2.40.50.40">
    <property type="match status" value="1"/>
</dbReference>
<dbReference type="CDD" id="cd00024">
    <property type="entry name" value="CD_CSD"/>
    <property type="match status" value="1"/>
</dbReference>